<evidence type="ECO:0000256" key="2">
    <source>
        <dbReference type="ARBA" id="ARBA00023125"/>
    </source>
</evidence>
<keyword evidence="1" id="KW-0805">Transcription regulation</keyword>
<dbReference type="InterPro" id="IPR002577">
    <property type="entry name" value="HTH_HxlR"/>
</dbReference>
<dbReference type="EMBL" id="JAFBEE010000019">
    <property type="protein sequence ID" value="MBM7615862.1"/>
    <property type="molecule type" value="Genomic_DNA"/>
</dbReference>
<dbReference type="PANTHER" id="PTHR33204:SF29">
    <property type="entry name" value="TRANSCRIPTIONAL REGULATOR"/>
    <property type="match status" value="1"/>
</dbReference>
<dbReference type="Gene3D" id="1.10.10.10">
    <property type="entry name" value="Winged helix-like DNA-binding domain superfamily/Winged helix DNA-binding domain"/>
    <property type="match status" value="1"/>
</dbReference>
<accession>A0ABS2NSD6</accession>
<gene>
    <name evidence="5" type="ORF">JOC73_002436</name>
</gene>
<dbReference type="GO" id="GO:0003677">
    <property type="term" value="F:DNA binding"/>
    <property type="evidence" value="ECO:0007669"/>
    <property type="project" value="UniProtKB-KW"/>
</dbReference>
<sequence length="104" mass="12296">MATKFNCPIRYALDIIGGRWKIIILWNINKYKIIRYGEIKKRIPEISHKVLSQQLKELESDGIVYRNEYYEIPPKVEYSLTDKGHSLIPIVEIINEWGQKNMSC</sequence>
<dbReference type="RefSeq" id="WP_204403534.1">
    <property type="nucleotide sequence ID" value="NZ_JAFBEE010000019.1"/>
</dbReference>
<dbReference type="PROSITE" id="PS51118">
    <property type="entry name" value="HTH_HXLR"/>
    <property type="match status" value="1"/>
</dbReference>
<dbReference type="PANTHER" id="PTHR33204">
    <property type="entry name" value="TRANSCRIPTIONAL REGULATOR, MARR FAMILY"/>
    <property type="match status" value="1"/>
</dbReference>
<comment type="caution">
    <text evidence="5">The sequence shown here is derived from an EMBL/GenBank/DDBJ whole genome shotgun (WGS) entry which is preliminary data.</text>
</comment>
<proteinExistence type="predicted"/>
<name>A0ABS2NSD6_9FIRM</name>
<evidence type="ECO:0000256" key="1">
    <source>
        <dbReference type="ARBA" id="ARBA00023015"/>
    </source>
</evidence>
<keyword evidence="3" id="KW-0804">Transcription</keyword>
<dbReference type="Proteomes" id="UP001314796">
    <property type="component" value="Unassembled WGS sequence"/>
</dbReference>
<evidence type="ECO:0000313" key="6">
    <source>
        <dbReference type="Proteomes" id="UP001314796"/>
    </source>
</evidence>
<dbReference type="Pfam" id="PF01638">
    <property type="entry name" value="HxlR"/>
    <property type="match status" value="1"/>
</dbReference>
<evidence type="ECO:0000259" key="4">
    <source>
        <dbReference type="PROSITE" id="PS51118"/>
    </source>
</evidence>
<dbReference type="InterPro" id="IPR036388">
    <property type="entry name" value="WH-like_DNA-bd_sf"/>
</dbReference>
<protein>
    <submittedName>
        <fullName evidence="5">DNA-binding HxlR family transcriptional regulator</fullName>
    </submittedName>
</protein>
<dbReference type="InterPro" id="IPR036390">
    <property type="entry name" value="WH_DNA-bd_sf"/>
</dbReference>
<evidence type="ECO:0000313" key="5">
    <source>
        <dbReference type="EMBL" id="MBM7615862.1"/>
    </source>
</evidence>
<feature type="domain" description="HTH hxlR-type" evidence="4">
    <location>
        <begin position="7"/>
        <end position="104"/>
    </location>
</feature>
<dbReference type="SUPFAM" id="SSF46785">
    <property type="entry name" value="Winged helix' DNA-binding domain"/>
    <property type="match status" value="1"/>
</dbReference>
<reference evidence="5 6" key="1">
    <citation type="submission" date="2021-01" db="EMBL/GenBank/DDBJ databases">
        <title>Genomic Encyclopedia of Type Strains, Phase IV (KMG-IV): sequencing the most valuable type-strain genomes for metagenomic binning, comparative biology and taxonomic classification.</title>
        <authorList>
            <person name="Goeker M."/>
        </authorList>
    </citation>
    <scope>NUCLEOTIDE SEQUENCE [LARGE SCALE GENOMIC DNA]</scope>
    <source>
        <strain evidence="5 6">DSM 25890</strain>
    </source>
</reference>
<keyword evidence="6" id="KW-1185">Reference proteome</keyword>
<evidence type="ECO:0000256" key="3">
    <source>
        <dbReference type="ARBA" id="ARBA00023163"/>
    </source>
</evidence>
<keyword evidence="2 5" id="KW-0238">DNA-binding</keyword>
<organism evidence="5 6">
    <name type="scientific">Alkaliphilus hydrothermalis</name>
    <dbReference type="NCBI Taxonomy" id="1482730"/>
    <lineage>
        <taxon>Bacteria</taxon>
        <taxon>Bacillati</taxon>
        <taxon>Bacillota</taxon>
        <taxon>Clostridia</taxon>
        <taxon>Peptostreptococcales</taxon>
        <taxon>Natronincolaceae</taxon>
        <taxon>Alkaliphilus</taxon>
    </lineage>
</organism>